<gene>
    <name evidence="10" type="ORF">FNA67_15795</name>
</gene>
<dbReference type="InterPro" id="IPR001867">
    <property type="entry name" value="OmpR/PhoB-type_DNA-bd"/>
</dbReference>
<dbReference type="Proteomes" id="UP000321062">
    <property type="component" value="Chromosome"/>
</dbReference>
<sequence>MNTPHILVVEDDRQIRDLVAQFLELNGLRVSVATNGKEMDKALKDQSISLIVLDRMLPGEDGLTICRRLRATSDIPIILLTALSDDIERIIGLEMGADDYLGKPFNPRELLARIRAVLRRRTSEPVAANRAPRGYMFDGWQLDTQARRLHDPTGARITLTSAEFDLLQVFCEQAGRVLGREEIIDLTQGRENGSSGRSVDILVSRLRQKIEKDPRDPVMLLTVRSSGYSFAPDVYEL</sequence>
<dbReference type="InterPro" id="IPR001789">
    <property type="entry name" value="Sig_transdc_resp-reg_receiver"/>
</dbReference>
<reference evidence="10 11" key="1">
    <citation type="journal article" date="2015" name="Int. J. Syst. Evol. Microbiol.">
        <title>Youhaiella tibetensis gen. nov., sp. nov., isolated from subsurface sediment.</title>
        <authorList>
            <person name="Wang Y.X."/>
            <person name="Huang F.Q."/>
            <person name="Nogi Y."/>
            <person name="Pang S.J."/>
            <person name="Wang P.K."/>
            <person name="Lv J."/>
        </authorList>
    </citation>
    <scope>NUCLEOTIDE SEQUENCE [LARGE SCALE GENOMIC DNA]</scope>
    <source>
        <strain evidence="11">fig4</strain>
    </source>
</reference>
<protein>
    <recommendedName>
        <fullName evidence="9">Regulatory protein VirG</fullName>
    </recommendedName>
</protein>
<dbReference type="InterPro" id="IPR011006">
    <property type="entry name" value="CheY-like_superfamily"/>
</dbReference>
<dbReference type="GO" id="GO:0032993">
    <property type="term" value="C:protein-DNA complex"/>
    <property type="evidence" value="ECO:0007669"/>
    <property type="project" value="TreeGrafter"/>
</dbReference>
<evidence type="ECO:0000256" key="8">
    <source>
        <dbReference type="ARBA" id="ARBA00023163"/>
    </source>
</evidence>
<evidence type="ECO:0000313" key="10">
    <source>
        <dbReference type="EMBL" id="QEE21560.1"/>
    </source>
</evidence>
<dbReference type="EMBL" id="CP041690">
    <property type="protein sequence ID" value="QEE21560.1"/>
    <property type="molecule type" value="Genomic_DNA"/>
</dbReference>
<dbReference type="Pfam" id="PF00486">
    <property type="entry name" value="Trans_reg_C"/>
    <property type="match status" value="1"/>
</dbReference>
<keyword evidence="2" id="KW-0963">Cytoplasm</keyword>
<dbReference type="SMART" id="SM00448">
    <property type="entry name" value="REC"/>
    <property type="match status" value="1"/>
</dbReference>
<dbReference type="Gene3D" id="6.10.250.690">
    <property type="match status" value="1"/>
</dbReference>
<dbReference type="FunFam" id="3.40.50.2300:FF:000001">
    <property type="entry name" value="DNA-binding response regulator PhoB"/>
    <property type="match status" value="1"/>
</dbReference>
<dbReference type="AlphaFoldDB" id="A0A5B9DQ70"/>
<dbReference type="CDD" id="cd00383">
    <property type="entry name" value="trans_reg_C"/>
    <property type="match status" value="1"/>
</dbReference>
<evidence type="ECO:0000256" key="1">
    <source>
        <dbReference type="ARBA" id="ARBA00004496"/>
    </source>
</evidence>
<dbReference type="PANTHER" id="PTHR48111:SF4">
    <property type="entry name" value="DNA-BINDING DUAL TRANSCRIPTIONAL REGULATOR OMPR"/>
    <property type="match status" value="1"/>
</dbReference>
<name>A0A5B9DQ70_9HYPH</name>
<keyword evidence="3" id="KW-0597">Phosphoprotein</keyword>
<dbReference type="GO" id="GO:0006355">
    <property type="term" value="P:regulation of DNA-templated transcription"/>
    <property type="evidence" value="ECO:0007669"/>
    <property type="project" value="InterPro"/>
</dbReference>
<dbReference type="RefSeq" id="WP_049706062.1">
    <property type="nucleotide sequence ID" value="NZ_BMFM01000001.1"/>
</dbReference>
<dbReference type="GO" id="GO:0000156">
    <property type="term" value="F:phosphorelay response regulator activity"/>
    <property type="evidence" value="ECO:0007669"/>
    <property type="project" value="TreeGrafter"/>
</dbReference>
<keyword evidence="8" id="KW-0804">Transcription</keyword>
<dbReference type="OrthoDB" id="9802426at2"/>
<dbReference type="PROSITE" id="PS50110">
    <property type="entry name" value="RESPONSE_REGULATORY"/>
    <property type="match status" value="1"/>
</dbReference>
<evidence type="ECO:0000256" key="4">
    <source>
        <dbReference type="ARBA" id="ARBA00023012"/>
    </source>
</evidence>
<evidence type="ECO:0000256" key="3">
    <source>
        <dbReference type="ARBA" id="ARBA00022553"/>
    </source>
</evidence>
<keyword evidence="4" id="KW-0902">Two-component regulatory system</keyword>
<dbReference type="SUPFAM" id="SSF52172">
    <property type="entry name" value="CheY-like"/>
    <property type="match status" value="1"/>
</dbReference>
<proteinExistence type="predicted"/>
<keyword evidence="6" id="KW-0238">DNA-binding</keyword>
<keyword evidence="7" id="KW-0010">Activator</keyword>
<dbReference type="GO" id="GO:0000976">
    <property type="term" value="F:transcription cis-regulatory region binding"/>
    <property type="evidence" value="ECO:0007669"/>
    <property type="project" value="TreeGrafter"/>
</dbReference>
<evidence type="ECO:0000256" key="6">
    <source>
        <dbReference type="ARBA" id="ARBA00023125"/>
    </source>
</evidence>
<evidence type="ECO:0000256" key="9">
    <source>
        <dbReference type="ARBA" id="ARBA00067337"/>
    </source>
</evidence>
<dbReference type="PROSITE" id="PS51755">
    <property type="entry name" value="OMPR_PHOB"/>
    <property type="match status" value="1"/>
</dbReference>
<comment type="subcellular location">
    <subcellularLocation>
        <location evidence="1">Cytoplasm</location>
    </subcellularLocation>
</comment>
<keyword evidence="11" id="KW-1185">Reference proteome</keyword>
<dbReference type="KEGG" id="yti:FNA67_15795"/>
<organism evidence="10 11">
    <name type="scientific">Paradevosia tibetensis</name>
    <dbReference type="NCBI Taxonomy" id="1447062"/>
    <lineage>
        <taxon>Bacteria</taxon>
        <taxon>Pseudomonadati</taxon>
        <taxon>Pseudomonadota</taxon>
        <taxon>Alphaproteobacteria</taxon>
        <taxon>Hyphomicrobiales</taxon>
        <taxon>Devosiaceae</taxon>
        <taxon>Paradevosia</taxon>
    </lineage>
</organism>
<dbReference type="InterPro" id="IPR016032">
    <property type="entry name" value="Sig_transdc_resp-reg_C-effctor"/>
</dbReference>
<evidence type="ECO:0000256" key="5">
    <source>
        <dbReference type="ARBA" id="ARBA00023015"/>
    </source>
</evidence>
<dbReference type="InterPro" id="IPR039420">
    <property type="entry name" value="WalR-like"/>
</dbReference>
<keyword evidence="5" id="KW-0805">Transcription regulation</keyword>
<accession>A0A5B9DQ70</accession>
<dbReference type="PANTHER" id="PTHR48111">
    <property type="entry name" value="REGULATOR OF RPOS"/>
    <property type="match status" value="1"/>
</dbReference>
<evidence type="ECO:0000313" key="11">
    <source>
        <dbReference type="Proteomes" id="UP000321062"/>
    </source>
</evidence>
<dbReference type="GO" id="GO:0005829">
    <property type="term" value="C:cytosol"/>
    <property type="evidence" value="ECO:0007669"/>
    <property type="project" value="TreeGrafter"/>
</dbReference>
<dbReference type="SMART" id="SM00862">
    <property type="entry name" value="Trans_reg_C"/>
    <property type="match status" value="1"/>
</dbReference>
<dbReference type="FunFam" id="1.10.10.10:FF:000099">
    <property type="entry name" value="Two-component system response regulator TorR"/>
    <property type="match status" value="1"/>
</dbReference>
<dbReference type="Gene3D" id="3.40.50.2300">
    <property type="match status" value="1"/>
</dbReference>
<dbReference type="InterPro" id="IPR036388">
    <property type="entry name" value="WH-like_DNA-bd_sf"/>
</dbReference>
<evidence type="ECO:0000256" key="2">
    <source>
        <dbReference type="ARBA" id="ARBA00022490"/>
    </source>
</evidence>
<dbReference type="SUPFAM" id="SSF46894">
    <property type="entry name" value="C-terminal effector domain of the bipartite response regulators"/>
    <property type="match status" value="1"/>
</dbReference>
<dbReference type="Pfam" id="PF00072">
    <property type="entry name" value="Response_reg"/>
    <property type="match status" value="1"/>
</dbReference>
<dbReference type="Gene3D" id="1.10.10.10">
    <property type="entry name" value="Winged helix-like DNA-binding domain superfamily/Winged helix DNA-binding domain"/>
    <property type="match status" value="1"/>
</dbReference>
<evidence type="ECO:0000256" key="7">
    <source>
        <dbReference type="ARBA" id="ARBA00023159"/>
    </source>
</evidence>